<feature type="transmembrane region" description="Helical" evidence="2">
    <location>
        <begin position="775"/>
        <end position="797"/>
    </location>
</feature>
<evidence type="ECO:0000259" key="5">
    <source>
        <dbReference type="Pfam" id="PF07495"/>
    </source>
</evidence>
<dbReference type="Gene3D" id="3.30.565.10">
    <property type="entry name" value="Histidine kinase-like ATPase, C-terminal domain"/>
    <property type="match status" value="1"/>
</dbReference>
<evidence type="ECO:0000313" key="7">
    <source>
        <dbReference type="Proteomes" id="UP000293874"/>
    </source>
</evidence>
<organism evidence="6 7">
    <name type="scientific">Pseudobacter ginsenosidimutans</name>
    <dbReference type="NCBI Taxonomy" id="661488"/>
    <lineage>
        <taxon>Bacteria</taxon>
        <taxon>Pseudomonadati</taxon>
        <taxon>Bacteroidota</taxon>
        <taxon>Chitinophagia</taxon>
        <taxon>Chitinophagales</taxon>
        <taxon>Chitinophagaceae</taxon>
        <taxon>Pseudobacter</taxon>
    </lineage>
</organism>
<dbReference type="InterPro" id="IPR010559">
    <property type="entry name" value="Sig_transdc_His_kin_internal"/>
</dbReference>
<dbReference type="Pfam" id="PF06580">
    <property type="entry name" value="His_kinase"/>
    <property type="match status" value="1"/>
</dbReference>
<evidence type="ECO:0000313" key="6">
    <source>
        <dbReference type="EMBL" id="RZS65162.1"/>
    </source>
</evidence>
<sequence length="1020" mass="116875">MIAIRYFLAACFLLCCQQLAARQQDLYFENYTSLNGLSQNSGYSITQDHHGFIWMGTQEGLNRFDGYEFISYRKPFAGSASTSNQVDALLAGHSGRLWAGTQDGLFLLNPQSGQFETFSKFFRQPASTPDSVSILKLFEDHQLNTWILTRYNGLFKVDGNGHYQHYFSGEGQNDRLIDITADNHNRIWICDLNNLYWYDAVRDRFNLVPMNHSISKGMKFRTLCWFNNELWIGTAEHGILIYDPVTGLTHAFTPPLIEGTLHAVNCMMADSEQQLWIGTRNEGLYRYNPFTAQFTRCRYREDQPGSLRKDFVLSLFEDRQGIIWIGLSGGGVAKYDIYNSIFHTIRKNYRNNTQLNDNMLFSLYSNGDGQLFIGAQNGGVVKWNTNNNSFTSYKDISPSGVTHNTVYGIAPGKAGQLWLATWGGLCKLDLNAHPSNAFTPYSTGKDISKTWLYSVFRPSQGNTLLVSGMNGLYQFDPEMEKWTNWIDKDSMLLYNKPVVRCFYEDDRQRIWMGTEGMGLLLLDPANNSISSIDLPQLNTRNVRSLYQDRTGQLWIGSDNGLVQYDPQKKAVIKIWQTEDGLANNVVYGILQDQQQRLWLSTNNGLSCFDPEAKKFLNYDVSYGLQGTEFNTNCCYRDARGMMYFGGIEGLTWFHPGNVPADKFNPPPVITGFHVMNHPYQSDSSLQLQQHIRLQPNQNFFNIEFSSLNFSHTNRTVYAYKLSGVDADWVYCGNKRTANYTKLSPGDYTFEVRSANNQGNWNKAITRLQITILPEFWQTSWFLALLILLAIALTWWLLRRRIKQIRHEAALQQKISTTEMMALRAQMNPHFIFNCINSIDALIQSNDKYNATVYLNKFAKLIRNILDSSNQPAIPLSRDLNTLKLYIELEQLRNENKFTVSFNVPEDILQDDLKVPPLIIQPYVENAILHGLRNRPGNDGRLIISVSRKDDYLLYLIEDNGVGRSATKTNIRKENISYGMAMTRDRVKLFNKETDASVLITDLHEHDQPAGTRIEVRLKIQ</sequence>
<feature type="domain" description="Signal transduction histidine kinase internal region" evidence="4">
    <location>
        <begin position="818"/>
        <end position="897"/>
    </location>
</feature>
<dbReference type="AlphaFoldDB" id="A0A4Q7MEL4"/>
<dbReference type="Pfam" id="PF07495">
    <property type="entry name" value="Y_Y_Y"/>
    <property type="match status" value="1"/>
</dbReference>
<dbReference type="PANTHER" id="PTHR43547:SF2">
    <property type="entry name" value="HYBRID SIGNAL TRANSDUCTION HISTIDINE KINASE C"/>
    <property type="match status" value="1"/>
</dbReference>
<dbReference type="SUPFAM" id="SSF63829">
    <property type="entry name" value="Calcium-dependent phosphotriesterase"/>
    <property type="match status" value="2"/>
</dbReference>
<dbReference type="InterPro" id="IPR015943">
    <property type="entry name" value="WD40/YVTN_repeat-like_dom_sf"/>
</dbReference>
<keyword evidence="1" id="KW-0597">Phosphoprotein</keyword>
<dbReference type="GO" id="GO:0000155">
    <property type="term" value="F:phosphorelay sensor kinase activity"/>
    <property type="evidence" value="ECO:0007669"/>
    <property type="project" value="InterPro"/>
</dbReference>
<dbReference type="EMBL" id="SGXA01000006">
    <property type="protein sequence ID" value="RZS65162.1"/>
    <property type="molecule type" value="Genomic_DNA"/>
</dbReference>
<evidence type="ECO:0000259" key="4">
    <source>
        <dbReference type="Pfam" id="PF06580"/>
    </source>
</evidence>
<dbReference type="Pfam" id="PF07494">
    <property type="entry name" value="Reg_prop"/>
    <property type="match status" value="3"/>
</dbReference>
<gene>
    <name evidence="6" type="ORF">EV199_5918</name>
</gene>
<dbReference type="GO" id="GO:0016020">
    <property type="term" value="C:membrane"/>
    <property type="evidence" value="ECO:0007669"/>
    <property type="project" value="InterPro"/>
</dbReference>
<keyword evidence="2" id="KW-0812">Transmembrane</keyword>
<dbReference type="InterPro" id="IPR011110">
    <property type="entry name" value="Reg_prop"/>
</dbReference>
<keyword evidence="7" id="KW-1185">Reference proteome</keyword>
<dbReference type="PANTHER" id="PTHR43547">
    <property type="entry name" value="TWO-COMPONENT HISTIDINE KINASE"/>
    <property type="match status" value="1"/>
</dbReference>
<proteinExistence type="predicted"/>
<dbReference type="FunFam" id="2.60.40.10:FF:000791">
    <property type="entry name" value="Two-component system sensor histidine kinase/response regulator"/>
    <property type="match status" value="1"/>
</dbReference>
<keyword evidence="2" id="KW-0472">Membrane</keyword>
<dbReference type="SUPFAM" id="SSF55874">
    <property type="entry name" value="ATPase domain of HSP90 chaperone/DNA topoisomerase II/histidine kinase"/>
    <property type="match status" value="1"/>
</dbReference>
<protein>
    <submittedName>
        <fullName evidence="6">Two component regulator with propeller domain</fullName>
    </submittedName>
</protein>
<dbReference type="InterPro" id="IPR036890">
    <property type="entry name" value="HATPase_C_sf"/>
</dbReference>
<dbReference type="InterPro" id="IPR011123">
    <property type="entry name" value="Y_Y_Y"/>
</dbReference>
<name>A0A4Q7MEL4_9BACT</name>
<reference evidence="6 7" key="1">
    <citation type="submission" date="2019-02" db="EMBL/GenBank/DDBJ databases">
        <title>Genomic Encyclopedia of Type Strains, Phase IV (KMG-IV): sequencing the most valuable type-strain genomes for metagenomic binning, comparative biology and taxonomic classification.</title>
        <authorList>
            <person name="Goeker M."/>
        </authorList>
    </citation>
    <scope>NUCLEOTIDE SEQUENCE [LARGE SCALE GENOMIC DNA]</scope>
    <source>
        <strain evidence="6 7">DSM 18116</strain>
    </source>
</reference>
<comment type="caution">
    <text evidence="6">The sequence shown here is derived from an EMBL/GenBank/DDBJ whole genome shotgun (WGS) entry which is preliminary data.</text>
</comment>
<dbReference type="InterPro" id="IPR013783">
    <property type="entry name" value="Ig-like_fold"/>
</dbReference>
<dbReference type="Gene3D" id="2.60.40.10">
    <property type="entry name" value="Immunoglobulins"/>
    <property type="match status" value="1"/>
</dbReference>
<feature type="signal peptide" evidence="3">
    <location>
        <begin position="1"/>
        <end position="20"/>
    </location>
</feature>
<dbReference type="Proteomes" id="UP000293874">
    <property type="component" value="Unassembled WGS sequence"/>
</dbReference>
<feature type="domain" description="Two component regulator three Y" evidence="5">
    <location>
        <begin position="708"/>
        <end position="772"/>
    </location>
</feature>
<evidence type="ECO:0000256" key="1">
    <source>
        <dbReference type="ARBA" id="ARBA00022553"/>
    </source>
</evidence>
<accession>A0A4Q7MEL4</accession>
<dbReference type="Gene3D" id="2.130.10.10">
    <property type="entry name" value="YVTN repeat-like/Quinoprotein amine dehydrogenase"/>
    <property type="match status" value="3"/>
</dbReference>
<keyword evidence="2" id="KW-1133">Transmembrane helix</keyword>
<evidence type="ECO:0000256" key="2">
    <source>
        <dbReference type="SAM" id="Phobius"/>
    </source>
</evidence>
<dbReference type="OrthoDB" id="9809670at2"/>
<dbReference type="RefSeq" id="WP_130544393.1">
    <property type="nucleotide sequence ID" value="NZ_CP042431.1"/>
</dbReference>
<evidence type="ECO:0000256" key="3">
    <source>
        <dbReference type="SAM" id="SignalP"/>
    </source>
</evidence>
<keyword evidence="3" id="KW-0732">Signal</keyword>
<feature type="chain" id="PRO_5020510746" evidence="3">
    <location>
        <begin position="21"/>
        <end position="1020"/>
    </location>
</feature>